<name>A0A0F9A0T0_9ZZZZ</name>
<keyword evidence="4" id="KW-0408">Iron</keyword>
<accession>A0A0F9A0T0</accession>
<dbReference type="GO" id="GO:0016829">
    <property type="term" value="F:lyase activity"/>
    <property type="evidence" value="ECO:0007669"/>
    <property type="project" value="UniProtKB-KW"/>
</dbReference>
<proteinExistence type="inferred from homology"/>
<evidence type="ECO:0000256" key="3">
    <source>
        <dbReference type="ARBA" id="ARBA00022723"/>
    </source>
</evidence>
<comment type="similarity">
    <text evidence="1">Belongs to the class-I fumarase family.</text>
</comment>
<evidence type="ECO:0000256" key="1">
    <source>
        <dbReference type="ARBA" id="ARBA00008876"/>
    </source>
</evidence>
<reference evidence="8" key="1">
    <citation type="journal article" date="2015" name="Nature">
        <title>Complex archaea that bridge the gap between prokaryotes and eukaryotes.</title>
        <authorList>
            <person name="Spang A."/>
            <person name="Saw J.H."/>
            <person name="Jorgensen S.L."/>
            <person name="Zaremba-Niedzwiedzka K."/>
            <person name="Martijn J."/>
            <person name="Lind A.E."/>
            <person name="van Eijk R."/>
            <person name="Schleper C."/>
            <person name="Guy L."/>
            <person name="Ettema T.J."/>
        </authorList>
    </citation>
    <scope>NUCLEOTIDE SEQUENCE</scope>
</reference>
<evidence type="ECO:0000256" key="4">
    <source>
        <dbReference type="ARBA" id="ARBA00023004"/>
    </source>
</evidence>
<keyword evidence="3" id="KW-0479">Metal-binding</keyword>
<dbReference type="EMBL" id="LAZR01045033">
    <property type="protein sequence ID" value="KKL00443.1"/>
    <property type="molecule type" value="Genomic_DNA"/>
</dbReference>
<evidence type="ECO:0000256" key="2">
    <source>
        <dbReference type="ARBA" id="ARBA00022485"/>
    </source>
</evidence>
<feature type="non-terminal residue" evidence="8">
    <location>
        <position position="243"/>
    </location>
</feature>
<gene>
    <name evidence="8" type="ORF">LCGC14_2628750</name>
</gene>
<evidence type="ECO:0000313" key="8">
    <source>
        <dbReference type="EMBL" id="KKL00443.1"/>
    </source>
</evidence>
<keyword evidence="2" id="KW-0004">4Fe-4S</keyword>
<protein>
    <recommendedName>
        <fullName evidence="7">Fe-S hydro-lyase tartrate dehydratase alpha-type catalytic domain-containing protein</fullName>
    </recommendedName>
</protein>
<dbReference type="GO" id="GO:0046872">
    <property type="term" value="F:metal ion binding"/>
    <property type="evidence" value="ECO:0007669"/>
    <property type="project" value="UniProtKB-KW"/>
</dbReference>
<dbReference type="PANTHER" id="PTHR43351:SF2">
    <property type="entry name" value="L(+)-TARTRATE DEHYDRATASE SUBUNIT BETA-RELATED"/>
    <property type="match status" value="1"/>
</dbReference>
<evidence type="ECO:0000256" key="6">
    <source>
        <dbReference type="ARBA" id="ARBA00023239"/>
    </source>
</evidence>
<dbReference type="Pfam" id="PF05681">
    <property type="entry name" value="Fumerase"/>
    <property type="match status" value="1"/>
</dbReference>
<keyword evidence="6" id="KW-0456">Lyase</keyword>
<feature type="domain" description="Fe-S hydro-lyase tartrate dehydratase alpha-type catalytic" evidence="7">
    <location>
        <begin position="7"/>
        <end position="232"/>
    </location>
</feature>
<keyword evidence="5" id="KW-0411">Iron-sulfur</keyword>
<comment type="caution">
    <text evidence="8">The sequence shown here is derived from an EMBL/GenBank/DDBJ whole genome shotgun (WGS) entry which is preliminary data.</text>
</comment>
<dbReference type="GO" id="GO:0051539">
    <property type="term" value="F:4 iron, 4 sulfur cluster binding"/>
    <property type="evidence" value="ECO:0007669"/>
    <property type="project" value="UniProtKB-KW"/>
</dbReference>
<dbReference type="NCBIfam" id="TIGR00722">
    <property type="entry name" value="ttdA_fumA_fumB"/>
    <property type="match status" value="1"/>
</dbReference>
<evidence type="ECO:0000259" key="7">
    <source>
        <dbReference type="Pfam" id="PF05681"/>
    </source>
</evidence>
<sequence length="243" mass="26145">MNLKQGTQALYKKVSTSMPPDVEEAVREALRREGEGEGRQWLETILETATRSRSEKVPLCMDTGVPVFFVSVPAGVSHAQVRDTIVEATSEATKKVPLAPCAVDVLTNETSDDNTGEGFPVIHIEETTDSKLTVELMLLGAGSEALGRLYSLPEEALGAGKDLNGVKLVVQDAVTRAGGRACPPYIVGVGIAATRDQATWLSKQQLRRKITDTNPEPELAAIEKELRDDINSSMGKSMVLGVK</sequence>
<dbReference type="AlphaFoldDB" id="A0A0F9A0T0"/>
<evidence type="ECO:0000256" key="5">
    <source>
        <dbReference type="ARBA" id="ARBA00023014"/>
    </source>
</evidence>
<dbReference type="PANTHER" id="PTHR43351">
    <property type="entry name" value="L(+)-TARTRATE DEHYDRATASE SUBUNIT BETA"/>
    <property type="match status" value="1"/>
</dbReference>
<organism evidence="8">
    <name type="scientific">marine sediment metagenome</name>
    <dbReference type="NCBI Taxonomy" id="412755"/>
    <lineage>
        <taxon>unclassified sequences</taxon>
        <taxon>metagenomes</taxon>
        <taxon>ecological metagenomes</taxon>
    </lineage>
</organism>
<dbReference type="InterPro" id="IPR004646">
    <property type="entry name" value="Fe-S_hydro-lyase_TtdA-typ_cat"/>
</dbReference>